<evidence type="ECO:0000313" key="9">
    <source>
        <dbReference type="Proteomes" id="UP000076744"/>
    </source>
</evidence>
<evidence type="ECO:0000256" key="2">
    <source>
        <dbReference type="ARBA" id="ARBA00022692"/>
    </source>
</evidence>
<evidence type="ECO:0000259" key="7">
    <source>
        <dbReference type="Pfam" id="PF20684"/>
    </source>
</evidence>
<dbReference type="GO" id="GO:0016020">
    <property type="term" value="C:membrane"/>
    <property type="evidence" value="ECO:0007669"/>
    <property type="project" value="UniProtKB-SubCell"/>
</dbReference>
<protein>
    <submittedName>
        <fullName evidence="8">Integral membrane protein</fullName>
    </submittedName>
</protein>
<dbReference type="AlphaFoldDB" id="A0A168B273"/>
<feature type="transmembrane region" description="Helical" evidence="6">
    <location>
        <begin position="138"/>
        <end position="161"/>
    </location>
</feature>
<comment type="subcellular location">
    <subcellularLocation>
        <location evidence="1">Membrane</location>
        <topology evidence="1">Multi-pass membrane protein</topology>
    </subcellularLocation>
</comment>
<keyword evidence="4 6" id="KW-0472">Membrane</keyword>
<feature type="transmembrane region" description="Helical" evidence="6">
    <location>
        <begin position="61"/>
        <end position="82"/>
    </location>
</feature>
<organism evidence="8 9">
    <name type="scientific">Cordyceps fumosorosea (strain ARSEF 2679)</name>
    <name type="common">Isaria fumosorosea</name>
    <dbReference type="NCBI Taxonomy" id="1081104"/>
    <lineage>
        <taxon>Eukaryota</taxon>
        <taxon>Fungi</taxon>
        <taxon>Dikarya</taxon>
        <taxon>Ascomycota</taxon>
        <taxon>Pezizomycotina</taxon>
        <taxon>Sordariomycetes</taxon>
        <taxon>Hypocreomycetidae</taxon>
        <taxon>Hypocreales</taxon>
        <taxon>Cordycipitaceae</taxon>
        <taxon>Cordyceps</taxon>
    </lineage>
</organism>
<dbReference type="OrthoDB" id="10017208at2759"/>
<evidence type="ECO:0000256" key="5">
    <source>
        <dbReference type="ARBA" id="ARBA00038359"/>
    </source>
</evidence>
<dbReference type="GeneID" id="30019077"/>
<dbReference type="InterPro" id="IPR049326">
    <property type="entry name" value="Rhodopsin_dom_fungi"/>
</dbReference>
<keyword evidence="9" id="KW-1185">Reference proteome</keyword>
<comment type="similarity">
    <text evidence="5">Belongs to the SAT4 family.</text>
</comment>
<dbReference type="InterPro" id="IPR052337">
    <property type="entry name" value="SAT4-like"/>
</dbReference>
<dbReference type="PANTHER" id="PTHR33048:SF47">
    <property type="entry name" value="INTEGRAL MEMBRANE PROTEIN-RELATED"/>
    <property type="match status" value="1"/>
</dbReference>
<feature type="transmembrane region" description="Helical" evidence="6">
    <location>
        <begin position="102"/>
        <end position="126"/>
    </location>
</feature>
<dbReference type="PANTHER" id="PTHR33048">
    <property type="entry name" value="PTH11-LIKE INTEGRAL MEMBRANE PROTEIN (AFU_ORTHOLOGUE AFUA_5G11245)"/>
    <property type="match status" value="1"/>
</dbReference>
<dbReference type="EMBL" id="AZHB01000005">
    <property type="protein sequence ID" value="OAA69515.1"/>
    <property type="molecule type" value="Genomic_DNA"/>
</dbReference>
<comment type="caution">
    <text evidence="8">The sequence shown here is derived from an EMBL/GenBank/DDBJ whole genome shotgun (WGS) entry which is preliminary data.</text>
</comment>
<feature type="transmembrane region" description="Helical" evidence="6">
    <location>
        <begin position="189"/>
        <end position="211"/>
    </location>
</feature>
<gene>
    <name evidence="8" type="ORF">ISF_02785</name>
</gene>
<dbReference type="Pfam" id="PF20684">
    <property type="entry name" value="Fung_rhodopsin"/>
    <property type="match status" value="1"/>
</dbReference>
<sequence length="394" mass="43401">MYHGHWNHTTPTEMPHSPVEEHWRTTLPAVSLTFGILASAVFVLRVFAARFTSCKLRAEDVLMGVGVVLMWGTVASVLMKAYNGVGLREWEIPKHRRFLLNFGSFLLSKFWAGSMACCKVAIVLFLRRVVGFKRSVNAALVAVAVVSVLWALGVILFSTFACQPVSFYWDRSAQNGHCLPRRHYKTGNIVFAVFGMVTDIVILIIPLPTLWRSQMRRKQKIAMTGVLSIGLLQKCLYIQLAADRAVLLPRLGAHFKTVLLTKARAASSALESLWCVLENEFAVICGCTPQIAPLFRSLRPSKAKVSGYAGMYDTSVLGKHNKMSVIRTTVIGTGGEAMPGLRPSPRDGRSSSEIELKGIEVRTAINQEVSGGGVQLHDAGRVSVEVEKGNYTRI</sequence>
<name>A0A168B273_CORFA</name>
<evidence type="ECO:0000313" key="8">
    <source>
        <dbReference type="EMBL" id="OAA69515.1"/>
    </source>
</evidence>
<dbReference type="RefSeq" id="XP_018706119.1">
    <property type="nucleotide sequence ID" value="XM_018846391.1"/>
</dbReference>
<evidence type="ECO:0000256" key="3">
    <source>
        <dbReference type="ARBA" id="ARBA00022989"/>
    </source>
</evidence>
<feature type="domain" description="Rhodopsin" evidence="7">
    <location>
        <begin position="44"/>
        <end position="296"/>
    </location>
</feature>
<dbReference type="STRING" id="1081104.A0A168B273"/>
<feature type="transmembrane region" description="Helical" evidence="6">
    <location>
        <begin position="27"/>
        <end position="49"/>
    </location>
</feature>
<dbReference type="Proteomes" id="UP000076744">
    <property type="component" value="Unassembled WGS sequence"/>
</dbReference>
<keyword evidence="3 6" id="KW-1133">Transmembrane helix</keyword>
<evidence type="ECO:0000256" key="1">
    <source>
        <dbReference type="ARBA" id="ARBA00004141"/>
    </source>
</evidence>
<evidence type="ECO:0000256" key="6">
    <source>
        <dbReference type="SAM" id="Phobius"/>
    </source>
</evidence>
<accession>A0A168B273</accession>
<evidence type="ECO:0000256" key="4">
    <source>
        <dbReference type="ARBA" id="ARBA00023136"/>
    </source>
</evidence>
<reference evidence="8 9" key="1">
    <citation type="journal article" date="2016" name="Genome Biol. Evol.">
        <title>Divergent and convergent evolution of fungal pathogenicity.</title>
        <authorList>
            <person name="Shang Y."/>
            <person name="Xiao G."/>
            <person name="Zheng P."/>
            <person name="Cen K."/>
            <person name="Zhan S."/>
            <person name="Wang C."/>
        </authorList>
    </citation>
    <scope>NUCLEOTIDE SEQUENCE [LARGE SCALE GENOMIC DNA]</scope>
    <source>
        <strain evidence="8 9">ARSEF 2679</strain>
    </source>
</reference>
<proteinExistence type="inferred from homology"/>
<keyword evidence="2 6" id="KW-0812">Transmembrane</keyword>